<sequence length="182" mass="20991">MNGIQEQQMTQLYLPQTEDLMQLHTMLSQLQIALKDNEEVVEKLIRQADKYTLSDVMEEVEATNDSDSDEYLPSTGDSDALLDSQLSKNAFLRTQVAQQTKTNSETLQLVSEYRKGLGSCLDVVRQLAWEKTVRNINLHRDLQPGYFERNQQVDAMQVENAEIRREIELEVNLLRKLVREGC</sequence>
<dbReference type="AlphaFoldDB" id="A0A1D8N585"/>
<dbReference type="VEuPathDB" id="FungiDB:YALI1_A18315g"/>
<dbReference type="RefSeq" id="XP_500186.2">
    <property type="nucleotide sequence ID" value="XM_500186.2"/>
</dbReference>
<proteinExistence type="predicted"/>
<accession>A0A1D8N585</accession>
<gene>
    <name evidence="1" type="ORF">YALI1_A18315g</name>
</gene>
<dbReference type="Proteomes" id="UP000182444">
    <property type="component" value="Chromosome 1A"/>
</dbReference>
<evidence type="ECO:0000313" key="2">
    <source>
        <dbReference type="Proteomes" id="UP000182444"/>
    </source>
</evidence>
<name>A0A1D8N585_YARLL</name>
<protein>
    <submittedName>
        <fullName evidence="1">Uncharacterized protein</fullName>
    </submittedName>
</protein>
<reference evidence="1 2" key="1">
    <citation type="journal article" date="2016" name="PLoS ONE">
        <title>Sequence Assembly of Yarrowia lipolytica Strain W29/CLIB89 Shows Transposable Element Diversity.</title>
        <authorList>
            <person name="Magnan C."/>
            <person name="Yu J."/>
            <person name="Chang I."/>
            <person name="Jahn E."/>
            <person name="Kanomata Y."/>
            <person name="Wu J."/>
            <person name="Zeller M."/>
            <person name="Oakes M."/>
            <person name="Baldi P."/>
            <person name="Sandmeyer S."/>
        </authorList>
    </citation>
    <scope>NUCLEOTIDE SEQUENCE [LARGE SCALE GENOMIC DNA]</scope>
    <source>
        <strain evidence="2">CLIB89(W29)</strain>
    </source>
</reference>
<dbReference type="VEuPathDB" id="FungiDB:YALI0_A18029g"/>
<dbReference type="EMBL" id="CP017553">
    <property type="protein sequence ID" value="AOW00803.1"/>
    <property type="molecule type" value="Genomic_DNA"/>
</dbReference>
<dbReference type="GeneID" id="2905755"/>
<organism evidence="1 2">
    <name type="scientific">Yarrowia lipolytica</name>
    <name type="common">Candida lipolytica</name>
    <dbReference type="NCBI Taxonomy" id="4952"/>
    <lineage>
        <taxon>Eukaryota</taxon>
        <taxon>Fungi</taxon>
        <taxon>Dikarya</taxon>
        <taxon>Ascomycota</taxon>
        <taxon>Saccharomycotina</taxon>
        <taxon>Dipodascomycetes</taxon>
        <taxon>Dipodascales</taxon>
        <taxon>Dipodascales incertae sedis</taxon>
        <taxon>Yarrowia</taxon>
    </lineage>
</organism>
<evidence type="ECO:0000313" key="1">
    <source>
        <dbReference type="EMBL" id="AOW00803.1"/>
    </source>
</evidence>
<dbReference type="KEGG" id="yli:2905755"/>